<dbReference type="AlphaFoldDB" id="A0A9Q1JH47"/>
<dbReference type="EMBL" id="JAINUF010000001">
    <property type="protein sequence ID" value="KAJ8382829.1"/>
    <property type="molecule type" value="Genomic_DNA"/>
</dbReference>
<organism evidence="1 2">
    <name type="scientific">Synaphobranchus kaupii</name>
    <name type="common">Kaup's arrowtooth eel</name>
    <dbReference type="NCBI Taxonomy" id="118154"/>
    <lineage>
        <taxon>Eukaryota</taxon>
        <taxon>Metazoa</taxon>
        <taxon>Chordata</taxon>
        <taxon>Craniata</taxon>
        <taxon>Vertebrata</taxon>
        <taxon>Euteleostomi</taxon>
        <taxon>Actinopterygii</taxon>
        <taxon>Neopterygii</taxon>
        <taxon>Teleostei</taxon>
        <taxon>Anguilliformes</taxon>
        <taxon>Synaphobranchidae</taxon>
        <taxon>Synaphobranchus</taxon>
    </lineage>
</organism>
<gene>
    <name evidence="1" type="ORF">SKAU_G00036070</name>
</gene>
<protein>
    <submittedName>
        <fullName evidence="1">Uncharacterized protein</fullName>
    </submittedName>
</protein>
<comment type="caution">
    <text evidence="1">The sequence shown here is derived from an EMBL/GenBank/DDBJ whole genome shotgun (WGS) entry which is preliminary data.</text>
</comment>
<reference evidence="1" key="1">
    <citation type="journal article" date="2023" name="Science">
        <title>Genome structures resolve the early diversification of teleost fishes.</title>
        <authorList>
            <person name="Parey E."/>
            <person name="Louis A."/>
            <person name="Montfort J."/>
            <person name="Bouchez O."/>
            <person name="Roques C."/>
            <person name="Iampietro C."/>
            <person name="Lluch J."/>
            <person name="Castinel A."/>
            <person name="Donnadieu C."/>
            <person name="Desvignes T."/>
            <person name="Floi Bucao C."/>
            <person name="Jouanno E."/>
            <person name="Wen M."/>
            <person name="Mejri S."/>
            <person name="Dirks R."/>
            <person name="Jansen H."/>
            <person name="Henkel C."/>
            <person name="Chen W.J."/>
            <person name="Zahm M."/>
            <person name="Cabau C."/>
            <person name="Klopp C."/>
            <person name="Thompson A.W."/>
            <person name="Robinson-Rechavi M."/>
            <person name="Braasch I."/>
            <person name="Lecointre G."/>
            <person name="Bobe J."/>
            <person name="Postlethwait J.H."/>
            <person name="Berthelot C."/>
            <person name="Roest Crollius H."/>
            <person name="Guiguen Y."/>
        </authorList>
    </citation>
    <scope>NUCLEOTIDE SEQUENCE</scope>
    <source>
        <strain evidence="1">WJC10195</strain>
    </source>
</reference>
<sequence length="128" mass="14241">MSPAHPLRPNRKSDFIYQTGNVDPDEWLLSRRWRNAVAAQTAGLLVSQRCEINAREILIPRLLTPLYWLSCSSAATPPLLAFSSATHSVTPGLQLCHSYRADRFFCPEAGLHVKQASPLKCGRSLLVN</sequence>
<keyword evidence="2" id="KW-1185">Reference proteome</keyword>
<evidence type="ECO:0000313" key="1">
    <source>
        <dbReference type="EMBL" id="KAJ8382829.1"/>
    </source>
</evidence>
<proteinExistence type="predicted"/>
<accession>A0A9Q1JH47</accession>
<dbReference type="Proteomes" id="UP001152622">
    <property type="component" value="Chromosome 1"/>
</dbReference>
<evidence type="ECO:0000313" key="2">
    <source>
        <dbReference type="Proteomes" id="UP001152622"/>
    </source>
</evidence>
<name>A0A9Q1JH47_SYNKA</name>